<dbReference type="PROSITE" id="PS50262">
    <property type="entry name" value="G_PROTEIN_RECEP_F1_2"/>
    <property type="match status" value="1"/>
</dbReference>
<keyword evidence="7 9" id="KW-0675">Receptor</keyword>
<feature type="transmembrane region" description="Helical" evidence="11">
    <location>
        <begin position="174"/>
        <end position="195"/>
    </location>
</feature>
<feature type="transmembrane region" description="Helical" evidence="11">
    <location>
        <begin position="516"/>
        <end position="535"/>
    </location>
</feature>
<evidence type="ECO:0000256" key="9">
    <source>
        <dbReference type="RuleBase" id="RU000688"/>
    </source>
</evidence>
<evidence type="ECO:0000256" key="7">
    <source>
        <dbReference type="ARBA" id="ARBA00023170"/>
    </source>
</evidence>
<feature type="compositionally biased region" description="Polar residues" evidence="10">
    <location>
        <begin position="213"/>
        <end position="231"/>
    </location>
</feature>
<dbReference type="InterPro" id="IPR017452">
    <property type="entry name" value="GPCR_Rhodpsn_7TM"/>
</dbReference>
<proteinExistence type="evidence at transcript level"/>
<feature type="region of interest" description="Disordered" evidence="10">
    <location>
        <begin position="207"/>
        <end position="269"/>
    </location>
</feature>
<evidence type="ECO:0000256" key="1">
    <source>
        <dbReference type="ARBA" id="ARBA00004651"/>
    </source>
</evidence>
<dbReference type="PRINTS" id="PR00237">
    <property type="entry name" value="GPCRRHODOPSN"/>
</dbReference>
<dbReference type="PANTHER" id="PTHR24228:SF74">
    <property type="entry name" value="G-PROTEIN COUPLED RECEPTORS FAMILY 1 PROFILE DOMAIN-CONTAINING PROTEIN"/>
    <property type="match status" value="1"/>
</dbReference>
<feature type="domain" description="G-protein coupled receptors family 1 profile" evidence="12">
    <location>
        <begin position="26"/>
        <end position="528"/>
    </location>
</feature>
<dbReference type="Gene3D" id="1.20.1070.10">
    <property type="entry name" value="Rhodopsin 7-helix transmembrane proteins"/>
    <property type="match status" value="2"/>
</dbReference>
<dbReference type="PANTHER" id="PTHR24228">
    <property type="entry name" value="B2 BRADYKININ RECEPTOR/ANGIOTENSIN II RECEPTOR"/>
    <property type="match status" value="1"/>
</dbReference>
<keyword evidence="5 9" id="KW-0297">G-protein coupled receptor</keyword>
<evidence type="ECO:0000256" key="2">
    <source>
        <dbReference type="ARBA" id="ARBA00022475"/>
    </source>
</evidence>
<organism evidence="13">
    <name type="scientific">Phallusia mammillata</name>
    <dbReference type="NCBI Taxonomy" id="59560"/>
    <lineage>
        <taxon>Eukaryota</taxon>
        <taxon>Metazoa</taxon>
        <taxon>Chordata</taxon>
        <taxon>Tunicata</taxon>
        <taxon>Ascidiacea</taxon>
        <taxon>Phlebobranchia</taxon>
        <taxon>Ascidiidae</taxon>
        <taxon>Phallusia</taxon>
    </lineage>
</organism>
<gene>
    <name evidence="13" type="primary">Gpr84-002</name>
</gene>
<evidence type="ECO:0000313" key="13">
    <source>
        <dbReference type="EMBL" id="CAB3250751.1"/>
    </source>
</evidence>
<feature type="transmembrane region" description="Helical" evidence="11">
    <location>
        <begin position="47"/>
        <end position="67"/>
    </location>
</feature>
<reference evidence="13" key="1">
    <citation type="submission" date="2020-04" db="EMBL/GenBank/DDBJ databases">
        <authorList>
            <person name="Neveu A P."/>
        </authorList>
    </citation>
    <scope>NUCLEOTIDE SEQUENCE</scope>
    <source>
        <tissue evidence="13">Whole embryo</tissue>
    </source>
</reference>
<dbReference type="Pfam" id="PF00001">
    <property type="entry name" value="7tm_1"/>
    <property type="match status" value="1"/>
</dbReference>
<evidence type="ECO:0000256" key="5">
    <source>
        <dbReference type="ARBA" id="ARBA00023040"/>
    </source>
</evidence>
<keyword evidence="4 11" id="KW-1133">Transmembrane helix</keyword>
<keyword evidence="8 9" id="KW-0807">Transducer</keyword>
<dbReference type="SUPFAM" id="SSF81321">
    <property type="entry name" value="Family A G protein-coupled receptor-like"/>
    <property type="match status" value="1"/>
</dbReference>
<evidence type="ECO:0000256" key="8">
    <source>
        <dbReference type="ARBA" id="ARBA00023224"/>
    </source>
</evidence>
<feature type="transmembrane region" description="Helical" evidence="11">
    <location>
        <begin position="129"/>
        <end position="154"/>
    </location>
</feature>
<dbReference type="AlphaFoldDB" id="A0A6F9DEL4"/>
<keyword evidence="6 11" id="KW-0472">Membrane</keyword>
<feature type="transmembrane region" description="Helical" evidence="11">
    <location>
        <begin position="87"/>
        <end position="108"/>
    </location>
</feature>
<dbReference type="GO" id="GO:0004930">
    <property type="term" value="F:G protein-coupled receptor activity"/>
    <property type="evidence" value="ECO:0007669"/>
    <property type="project" value="UniProtKB-KW"/>
</dbReference>
<feature type="compositionally biased region" description="Polar residues" evidence="10">
    <location>
        <begin position="249"/>
        <end position="267"/>
    </location>
</feature>
<protein>
    <submittedName>
        <fullName evidence="13">G-protein coupled receptor 84-like</fullName>
    </submittedName>
</protein>
<dbReference type="EMBL" id="LR785574">
    <property type="protein sequence ID" value="CAB3250751.1"/>
    <property type="molecule type" value="mRNA"/>
</dbReference>
<feature type="transmembrane region" description="Helical" evidence="11">
    <location>
        <begin position="475"/>
        <end position="496"/>
    </location>
</feature>
<evidence type="ECO:0000256" key="10">
    <source>
        <dbReference type="SAM" id="MobiDB-lite"/>
    </source>
</evidence>
<sequence>MTTSVEQFRYLGICLGSVVCIVGTIGNLMTILAYATNPRMRTAFNMLIVSLAVIDLGLSAFILPFIIYGYSTNSWPFSDKSCEVFAFFYYALHYTSSVNLLTISFNRYMHVSRPRTAYRIIFSKHKRRVAAVLMWSFAPLSLLPLIFTGGFGWWESGLMCAFTRSPGFADTYSLVMRVLFQFVPLFGMVVLYGLIFHTVKRSHANIDNRKSQAESNDSASQSNEITKSAGISSPGRRACERSPGYQLRLSYSPTTPTTVNKTPIQTPEQRRIWRQYSNQPNAMEPIVSTTCFENITGTDVLKKASPTDSSSQNKTSILRHQSVSIKHAKICRAATTGDLIEEKSTEVGTTSTKQPNSIKTRSVTFSNFECTKNKSNNHVLEDKSNTDDSKTHIGLQRPRSLTLKTLKPPQESVTNLKRSSSYAPRSLKRTLSASLNSLTPNRMRQRINSAISNVKSKETIVRRTSVHHAKAQRQLLYMSTVICATFAFCALPSLILNLVGNYNFIEPEFFMAASNLGWLTSMINPIVYAAMNVQFRKEYTRVMKKFSNCVWPRHSKVYPVKGSMNKKENCTA</sequence>
<comment type="subcellular location">
    <subcellularLocation>
        <location evidence="1">Cell membrane</location>
        <topology evidence="1">Multi-pass membrane protein</topology>
    </subcellularLocation>
</comment>
<comment type="similarity">
    <text evidence="9">Belongs to the G-protein coupled receptor 1 family.</text>
</comment>
<evidence type="ECO:0000256" key="4">
    <source>
        <dbReference type="ARBA" id="ARBA00022989"/>
    </source>
</evidence>
<evidence type="ECO:0000259" key="12">
    <source>
        <dbReference type="PROSITE" id="PS50262"/>
    </source>
</evidence>
<dbReference type="InterPro" id="IPR000276">
    <property type="entry name" value="GPCR_Rhodpsn"/>
</dbReference>
<keyword evidence="2" id="KW-1003">Cell membrane</keyword>
<dbReference type="PROSITE" id="PS00237">
    <property type="entry name" value="G_PROTEIN_RECEP_F1_1"/>
    <property type="match status" value="1"/>
</dbReference>
<name>A0A6F9DEL4_9ASCI</name>
<accession>A0A6F9DEL4</accession>
<evidence type="ECO:0000256" key="6">
    <source>
        <dbReference type="ARBA" id="ARBA00023136"/>
    </source>
</evidence>
<feature type="transmembrane region" description="Helical" evidence="11">
    <location>
        <begin position="12"/>
        <end position="35"/>
    </location>
</feature>
<evidence type="ECO:0000256" key="11">
    <source>
        <dbReference type="SAM" id="Phobius"/>
    </source>
</evidence>
<dbReference type="CDD" id="cd00637">
    <property type="entry name" value="7tm_classA_rhodopsin-like"/>
    <property type="match status" value="1"/>
</dbReference>
<evidence type="ECO:0000256" key="3">
    <source>
        <dbReference type="ARBA" id="ARBA00022692"/>
    </source>
</evidence>
<dbReference type="GO" id="GO:0005886">
    <property type="term" value="C:plasma membrane"/>
    <property type="evidence" value="ECO:0007669"/>
    <property type="project" value="UniProtKB-SubCell"/>
</dbReference>
<keyword evidence="3 9" id="KW-0812">Transmembrane</keyword>